<keyword evidence="10 21" id="KW-0732">Signal</keyword>
<evidence type="ECO:0000256" key="15">
    <source>
        <dbReference type="ARBA" id="ARBA00023049"/>
    </source>
</evidence>
<evidence type="ECO:0000313" key="24">
    <source>
        <dbReference type="Proteomes" id="UP000033202"/>
    </source>
</evidence>
<dbReference type="PANTHER" id="PTHR12053:SF3">
    <property type="entry name" value="CARBOXYPEPTIDASE Q"/>
    <property type="match status" value="1"/>
</dbReference>
<keyword evidence="9" id="KW-0479">Metal-binding</keyword>
<evidence type="ECO:0000256" key="9">
    <source>
        <dbReference type="ARBA" id="ARBA00022723"/>
    </source>
</evidence>
<evidence type="ECO:0000256" key="1">
    <source>
        <dbReference type="ARBA" id="ARBA00004240"/>
    </source>
</evidence>
<dbReference type="InterPro" id="IPR007484">
    <property type="entry name" value="Peptidase_M28"/>
</dbReference>
<dbReference type="GO" id="GO:0006508">
    <property type="term" value="P:proteolysis"/>
    <property type="evidence" value="ECO:0007669"/>
    <property type="project" value="UniProtKB-KW"/>
</dbReference>
<evidence type="ECO:0000256" key="20">
    <source>
        <dbReference type="ARBA" id="ARBA00033328"/>
    </source>
</evidence>
<protein>
    <recommendedName>
        <fullName evidence="5">Carboxypeptidase Q</fullName>
    </recommendedName>
    <alternativeName>
        <fullName evidence="20">Plasma glutamate carboxypeptidase</fullName>
    </alternativeName>
</protein>
<evidence type="ECO:0000256" key="13">
    <source>
        <dbReference type="ARBA" id="ARBA00022833"/>
    </source>
</evidence>
<evidence type="ECO:0000256" key="19">
    <source>
        <dbReference type="ARBA" id="ARBA00025833"/>
    </source>
</evidence>
<comment type="caution">
    <text evidence="23">The sequence shown here is derived from an EMBL/GenBank/DDBJ whole genome shotgun (WGS) entry which is preliminary data.</text>
</comment>
<comment type="subunit">
    <text evidence="19">Homodimer. The monomeric form is inactive while the homodimer is active.</text>
</comment>
<evidence type="ECO:0000256" key="12">
    <source>
        <dbReference type="ARBA" id="ARBA00022824"/>
    </source>
</evidence>
<dbReference type="GO" id="GO:0004180">
    <property type="term" value="F:carboxypeptidase activity"/>
    <property type="evidence" value="ECO:0007669"/>
    <property type="project" value="UniProtKB-KW"/>
</dbReference>
<dbReference type="RefSeq" id="WP_046347602.1">
    <property type="nucleotide sequence ID" value="NZ_BBWU01000019.1"/>
</dbReference>
<dbReference type="GO" id="GO:0005764">
    <property type="term" value="C:lysosome"/>
    <property type="evidence" value="ECO:0007669"/>
    <property type="project" value="UniProtKB-SubCell"/>
</dbReference>
<evidence type="ECO:0000256" key="6">
    <source>
        <dbReference type="ARBA" id="ARBA00022525"/>
    </source>
</evidence>
<dbReference type="GO" id="GO:0005576">
    <property type="term" value="C:extracellular region"/>
    <property type="evidence" value="ECO:0007669"/>
    <property type="project" value="UniProtKB-SubCell"/>
</dbReference>
<evidence type="ECO:0000256" key="14">
    <source>
        <dbReference type="ARBA" id="ARBA00023034"/>
    </source>
</evidence>
<dbReference type="GO" id="GO:0046872">
    <property type="term" value="F:metal ion binding"/>
    <property type="evidence" value="ECO:0007669"/>
    <property type="project" value="UniProtKB-KW"/>
</dbReference>
<evidence type="ECO:0000256" key="7">
    <source>
        <dbReference type="ARBA" id="ARBA00022645"/>
    </source>
</evidence>
<comment type="subcellular location">
    <subcellularLocation>
        <location evidence="1">Endoplasmic reticulum</location>
    </subcellularLocation>
    <subcellularLocation>
        <location evidence="3">Golgi apparatus</location>
    </subcellularLocation>
    <subcellularLocation>
        <location evidence="2">Lysosome</location>
    </subcellularLocation>
    <subcellularLocation>
        <location evidence="4">Secreted</location>
    </subcellularLocation>
</comment>
<evidence type="ECO:0000259" key="22">
    <source>
        <dbReference type="Pfam" id="PF04389"/>
    </source>
</evidence>
<keyword evidence="8" id="KW-0645">Protease</keyword>
<dbReference type="Gene3D" id="3.40.630.10">
    <property type="entry name" value="Zn peptidases"/>
    <property type="match status" value="1"/>
</dbReference>
<evidence type="ECO:0000256" key="3">
    <source>
        <dbReference type="ARBA" id="ARBA00004555"/>
    </source>
</evidence>
<keyword evidence="17" id="KW-0325">Glycoprotein</keyword>
<keyword evidence="16" id="KW-0865">Zymogen</keyword>
<gene>
    <name evidence="23" type="ORF">SCH01S_19_00670</name>
</gene>
<dbReference type="GO" id="GO:0070573">
    <property type="term" value="F:metallodipeptidase activity"/>
    <property type="evidence" value="ECO:0007669"/>
    <property type="project" value="InterPro"/>
</dbReference>
<evidence type="ECO:0000256" key="4">
    <source>
        <dbReference type="ARBA" id="ARBA00004613"/>
    </source>
</evidence>
<organism evidence="23 24">
    <name type="scientific">Sphingomonas changbaiensis NBRC 104936</name>
    <dbReference type="NCBI Taxonomy" id="1219043"/>
    <lineage>
        <taxon>Bacteria</taxon>
        <taxon>Pseudomonadati</taxon>
        <taxon>Pseudomonadota</taxon>
        <taxon>Alphaproteobacteria</taxon>
        <taxon>Sphingomonadales</taxon>
        <taxon>Sphingomonadaceae</taxon>
        <taxon>Sphingomonas</taxon>
    </lineage>
</organism>
<evidence type="ECO:0000256" key="8">
    <source>
        <dbReference type="ARBA" id="ARBA00022670"/>
    </source>
</evidence>
<evidence type="ECO:0000256" key="16">
    <source>
        <dbReference type="ARBA" id="ARBA00023145"/>
    </source>
</evidence>
<dbReference type="Proteomes" id="UP000033202">
    <property type="component" value="Unassembled WGS sequence"/>
</dbReference>
<keyword evidence="14" id="KW-0333">Golgi apparatus</keyword>
<dbReference type="AlphaFoldDB" id="A0A0E9MMM2"/>
<evidence type="ECO:0000256" key="10">
    <source>
        <dbReference type="ARBA" id="ARBA00022729"/>
    </source>
</evidence>
<accession>A0A0E9MMM2</accession>
<keyword evidence="15" id="KW-0482">Metalloprotease</keyword>
<evidence type="ECO:0000256" key="5">
    <source>
        <dbReference type="ARBA" id="ARBA00014116"/>
    </source>
</evidence>
<evidence type="ECO:0000313" key="23">
    <source>
        <dbReference type="EMBL" id="GAO38763.1"/>
    </source>
</evidence>
<dbReference type="SUPFAM" id="SSF53187">
    <property type="entry name" value="Zn-dependent exopeptidases"/>
    <property type="match status" value="1"/>
</dbReference>
<dbReference type="Pfam" id="PF04389">
    <property type="entry name" value="Peptidase_M28"/>
    <property type="match status" value="1"/>
</dbReference>
<dbReference type="Gene3D" id="3.50.30.30">
    <property type="match status" value="1"/>
</dbReference>
<keyword evidence="24" id="KW-1185">Reference proteome</keyword>
<keyword evidence="7" id="KW-0121">Carboxypeptidase</keyword>
<keyword evidence="12" id="KW-0256">Endoplasmic reticulum</keyword>
<evidence type="ECO:0000256" key="17">
    <source>
        <dbReference type="ARBA" id="ARBA00023180"/>
    </source>
</evidence>
<evidence type="ECO:0000256" key="18">
    <source>
        <dbReference type="ARBA" id="ARBA00023228"/>
    </source>
</evidence>
<name>A0A0E9MMM2_9SPHN</name>
<dbReference type="InterPro" id="IPR039866">
    <property type="entry name" value="CPQ"/>
</dbReference>
<dbReference type="PANTHER" id="PTHR12053">
    <property type="entry name" value="PROTEASE FAMILY M28 PLASMA GLUTAMATE CARBOXYPEPTIDASE-RELATED"/>
    <property type="match status" value="1"/>
</dbReference>
<dbReference type="OrthoDB" id="9769665at2"/>
<reference evidence="23 24" key="1">
    <citation type="submission" date="2015-04" db="EMBL/GenBank/DDBJ databases">
        <title>Whole genome shotgun sequence of Sphingomonas changbaiensis NBRC 104936.</title>
        <authorList>
            <person name="Katano-Makiyama Y."/>
            <person name="Hosoyama A."/>
            <person name="Hashimoto M."/>
            <person name="Noguchi M."/>
            <person name="Tsuchikane K."/>
            <person name="Ohji S."/>
            <person name="Yamazoe A."/>
            <person name="Ichikawa N."/>
            <person name="Kimura A."/>
            <person name="Fujita N."/>
        </authorList>
    </citation>
    <scope>NUCLEOTIDE SEQUENCE [LARGE SCALE GENOMIC DNA]</scope>
    <source>
        <strain evidence="23 24">NBRC 104936</strain>
    </source>
</reference>
<sequence length="453" mass="47149">MQKQRLALLALPFLLVAAAPPHDPAKLRDAALKDDTAWTIAEGLTTEIGPRLAGSAQEARARDWAVAKLKSLGFKNVHVETFDIPGWERGEERGAIVTPYPQPLALTALGNSGATPADGVEAPLVAFANVAALQAAPADQIKGKIVYVGNEMRPAQDGSSYGYFGAVRRSAPSIAAQKGAVAIVIRGLGTDSHRVPHTGVTNFEAGVTPIAAAALSNPDADQIERIVAQGKPITLRLLVTPRRTGPRQSGNVIAEVPGTDPGAGIVAIGGHLDSWDLGTGAIDDAAGVAITAAAAKQIMDAGRPRRTIRVIWFGSEEIGGNGGQAYFDRHKAEPHASVSESDFGADRVWRFETKLNAASAPLTGRLEAALAPLGITKGSGTASAGADLGPWVRAGSNGIDLDQDGLRYFDVHHTSDDTLDKIDPDQLAQNVAAWTAMLAIVANAPESLAGGRD</sequence>
<proteinExistence type="predicted"/>
<evidence type="ECO:0000256" key="11">
    <source>
        <dbReference type="ARBA" id="ARBA00022801"/>
    </source>
</evidence>
<evidence type="ECO:0000256" key="21">
    <source>
        <dbReference type="SAM" id="SignalP"/>
    </source>
</evidence>
<evidence type="ECO:0000256" key="2">
    <source>
        <dbReference type="ARBA" id="ARBA00004371"/>
    </source>
</evidence>
<feature type="chain" id="PRO_5002429504" description="Carboxypeptidase Q" evidence="21">
    <location>
        <begin position="19"/>
        <end position="453"/>
    </location>
</feature>
<keyword evidence="13" id="KW-0862">Zinc</keyword>
<feature type="signal peptide" evidence="21">
    <location>
        <begin position="1"/>
        <end position="18"/>
    </location>
</feature>
<dbReference type="STRING" id="1219043.SCH01S_19_00670"/>
<keyword evidence="6" id="KW-0964">Secreted</keyword>
<keyword evidence="18" id="KW-0458">Lysosome</keyword>
<feature type="domain" description="Peptidase M28" evidence="22">
    <location>
        <begin position="251"/>
        <end position="434"/>
    </location>
</feature>
<keyword evidence="11" id="KW-0378">Hydrolase</keyword>
<dbReference type="EMBL" id="BBWU01000019">
    <property type="protein sequence ID" value="GAO38763.1"/>
    <property type="molecule type" value="Genomic_DNA"/>
</dbReference>